<feature type="transmembrane region" description="Helical" evidence="3">
    <location>
        <begin position="386"/>
        <end position="415"/>
    </location>
</feature>
<feature type="transmembrane region" description="Helical" evidence="3">
    <location>
        <begin position="21"/>
        <end position="38"/>
    </location>
</feature>
<feature type="transmembrane region" description="Helical" evidence="3">
    <location>
        <begin position="109"/>
        <end position="129"/>
    </location>
</feature>
<feature type="transmembrane region" description="Helical" evidence="3">
    <location>
        <begin position="236"/>
        <end position="263"/>
    </location>
</feature>
<evidence type="ECO:0000313" key="5">
    <source>
        <dbReference type="Proteomes" id="UP001589688"/>
    </source>
</evidence>
<gene>
    <name evidence="4" type="ORF">ACFFK8_02270</name>
</gene>
<keyword evidence="3" id="KW-0812">Transmembrane</keyword>
<feature type="compositionally biased region" description="Low complexity" evidence="2">
    <location>
        <begin position="495"/>
        <end position="511"/>
    </location>
</feature>
<protein>
    <submittedName>
        <fullName evidence="4">MFS transporter</fullName>
    </submittedName>
</protein>
<dbReference type="RefSeq" id="WP_005846593.1">
    <property type="nucleotide sequence ID" value="NZ_JADU01000019.1"/>
</dbReference>
<feature type="transmembrane region" description="Helical" evidence="3">
    <location>
        <begin position="343"/>
        <end position="365"/>
    </location>
</feature>
<dbReference type="NCBIfam" id="TIGR00792">
    <property type="entry name" value="gph"/>
    <property type="match status" value="1"/>
</dbReference>
<keyword evidence="5" id="KW-1185">Reference proteome</keyword>
<evidence type="ECO:0000256" key="1">
    <source>
        <dbReference type="ARBA" id="ARBA00009617"/>
    </source>
</evidence>
<dbReference type="SUPFAM" id="SSF103473">
    <property type="entry name" value="MFS general substrate transporter"/>
    <property type="match status" value="1"/>
</dbReference>
<dbReference type="InterPro" id="IPR001927">
    <property type="entry name" value="Na/Gal_symport"/>
</dbReference>
<feature type="transmembrane region" description="Helical" evidence="3">
    <location>
        <begin position="185"/>
        <end position="204"/>
    </location>
</feature>
<dbReference type="InterPro" id="IPR039672">
    <property type="entry name" value="MFS_2"/>
</dbReference>
<reference evidence="4 5" key="1">
    <citation type="submission" date="2024-09" db="EMBL/GenBank/DDBJ databases">
        <authorList>
            <person name="Sun Q."/>
            <person name="Mori K."/>
        </authorList>
    </citation>
    <scope>NUCLEOTIDE SEQUENCE [LARGE SCALE GENOMIC DNA]</scope>
    <source>
        <strain evidence="4 5">ATCC 51272</strain>
    </source>
</reference>
<dbReference type="PANTHER" id="PTHR11328">
    <property type="entry name" value="MAJOR FACILITATOR SUPERFAMILY DOMAIN-CONTAINING PROTEIN"/>
    <property type="match status" value="1"/>
</dbReference>
<dbReference type="PANTHER" id="PTHR11328:SF24">
    <property type="entry name" value="MAJOR FACILITATOR SUPERFAMILY (MFS) PROFILE DOMAIN-CONTAINING PROTEIN"/>
    <property type="match status" value="1"/>
</dbReference>
<evidence type="ECO:0000313" key="4">
    <source>
        <dbReference type="EMBL" id="MFB9896679.1"/>
    </source>
</evidence>
<comment type="similarity">
    <text evidence="1">Belongs to the sodium:galactoside symporter (TC 2.A.2) family.</text>
</comment>
<feature type="transmembrane region" description="Helical" evidence="3">
    <location>
        <begin position="84"/>
        <end position="103"/>
    </location>
</feature>
<dbReference type="Pfam" id="PF13347">
    <property type="entry name" value="MFS_2"/>
    <property type="match status" value="2"/>
</dbReference>
<feature type="transmembrane region" description="Helical" evidence="3">
    <location>
        <begin position="283"/>
        <end position="308"/>
    </location>
</feature>
<sequence>MPVNQQKLPAREKIGYAMGDAAANLVFQMMLMFQLMFYTDVFGLEGLVAGTVLLIARVADAFVDPAVGILSDKTSTRWGKYRPWILWTALPFCVFYVLAFWNPGIADKALVAIYATVSYVLLMSCYSMVNTPYCSLGGVMTSDIGERTSLNTYRFVAVTIGQIVVQGATLPLVDHLGGANRQQGWLLTVGLFSVLSFCCLMATFRITRERVSPPPLQQTSLREDLRDTISDASWRAVVLLTFFLFIALAMWNSAMSFYFRYAVDHKSLADFLNVLGMQVDRHYAYSVGFSVFNISAALVQLLGILCLSQYLARRYGKKEVVTVCLLLTALFTALFWIPQKTDVPLMFVLNLLRSLAYAPTIPLLWAMMGDVADHVEYLSNRRSTGLCFSGMTFSLKLGLGFGGVLTGFLLSVFGYASGDGSGAVLVQSEMAETGIRLTSSLVPALSLAVGVWALHRSPITKVYNERMQSELSGRRWIRLLGAGRYTSGAGAPTPSAVSVQSSVKHSVSNEE</sequence>
<accession>A0ABV5ZJ79</accession>
<dbReference type="InterPro" id="IPR036259">
    <property type="entry name" value="MFS_trans_sf"/>
</dbReference>
<keyword evidence="3" id="KW-1133">Transmembrane helix</keyword>
<evidence type="ECO:0000256" key="2">
    <source>
        <dbReference type="SAM" id="MobiDB-lite"/>
    </source>
</evidence>
<name>A0ABV5ZJ79_9BACT</name>
<proteinExistence type="inferred from homology"/>
<dbReference type="CDD" id="cd17332">
    <property type="entry name" value="MFS_MelB_like"/>
    <property type="match status" value="1"/>
</dbReference>
<feature type="region of interest" description="Disordered" evidence="2">
    <location>
        <begin position="489"/>
        <end position="511"/>
    </location>
</feature>
<dbReference type="EMBL" id="JBHLZF010000001">
    <property type="protein sequence ID" value="MFB9896679.1"/>
    <property type="molecule type" value="Genomic_DNA"/>
</dbReference>
<dbReference type="Proteomes" id="UP001589688">
    <property type="component" value="Unassembled WGS sequence"/>
</dbReference>
<keyword evidence="3" id="KW-0472">Membrane</keyword>
<organism evidence="4 5">
    <name type="scientific">Hallella seregens ATCC 51272</name>
    <dbReference type="NCBI Taxonomy" id="1336250"/>
    <lineage>
        <taxon>Bacteria</taxon>
        <taxon>Pseudomonadati</taxon>
        <taxon>Bacteroidota</taxon>
        <taxon>Bacteroidia</taxon>
        <taxon>Bacteroidales</taxon>
        <taxon>Prevotellaceae</taxon>
        <taxon>Hallella</taxon>
    </lineage>
</organism>
<evidence type="ECO:0000256" key="3">
    <source>
        <dbReference type="SAM" id="Phobius"/>
    </source>
</evidence>
<dbReference type="Gene3D" id="1.20.1250.20">
    <property type="entry name" value="MFS general substrate transporter like domains"/>
    <property type="match status" value="1"/>
</dbReference>
<comment type="caution">
    <text evidence="4">The sequence shown here is derived from an EMBL/GenBank/DDBJ whole genome shotgun (WGS) entry which is preliminary data.</text>
</comment>
<feature type="transmembrane region" description="Helical" evidence="3">
    <location>
        <begin position="435"/>
        <end position="454"/>
    </location>
</feature>
<feature type="transmembrane region" description="Helical" evidence="3">
    <location>
        <begin position="44"/>
        <end position="63"/>
    </location>
</feature>
<feature type="transmembrane region" description="Helical" evidence="3">
    <location>
        <begin position="150"/>
        <end position="173"/>
    </location>
</feature>
<feature type="transmembrane region" description="Helical" evidence="3">
    <location>
        <begin position="320"/>
        <end position="337"/>
    </location>
</feature>